<dbReference type="InterPro" id="IPR047216">
    <property type="entry name" value="Endonuclease_DUF559_bact"/>
</dbReference>
<comment type="caution">
    <text evidence="2">The sequence shown here is derived from an EMBL/GenBank/DDBJ whole genome shotgun (WGS) entry which is preliminary data.</text>
</comment>
<keyword evidence="2" id="KW-0378">Hydrolase</keyword>
<name>A0ABX1RWL1_9FLAO</name>
<dbReference type="SUPFAM" id="SSF52980">
    <property type="entry name" value="Restriction endonuclease-like"/>
    <property type="match status" value="1"/>
</dbReference>
<dbReference type="Proteomes" id="UP000746690">
    <property type="component" value="Unassembled WGS sequence"/>
</dbReference>
<dbReference type="EMBL" id="JABBHF010000002">
    <property type="protein sequence ID" value="NMH86725.1"/>
    <property type="molecule type" value="Genomic_DNA"/>
</dbReference>
<proteinExistence type="predicted"/>
<reference evidence="2 3" key="1">
    <citation type="submission" date="2020-04" db="EMBL/GenBank/DDBJ databases">
        <title>A Flavivirga sp. nov.</title>
        <authorList>
            <person name="Sun X."/>
        </authorList>
    </citation>
    <scope>NUCLEOTIDE SEQUENCE [LARGE SCALE GENOMIC DNA]</scope>
    <source>
        <strain evidence="2 3">Y03</strain>
    </source>
</reference>
<keyword evidence="3" id="KW-1185">Reference proteome</keyword>
<evidence type="ECO:0000259" key="1">
    <source>
        <dbReference type="Pfam" id="PF04480"/>
    </source>
</evidence>
<gene>
    <name evidence="2" type="ORF">HHX25_04360</name>
</gene>
<dbReference type="PANTHER" id="PTHR38590">
    <property type="entry name" value="BLL0828 PROTEIN"/>
    <property type="match status" value="1"/>
</dbReference>
<protein>
    <submittedName>
        <fullName evidence="2">Endonuclease domain-containing protein</fullName>
    </submittedName>
</protein>
<dbReference type="Gene3D" id="3.40.960.10">
    <property type="entry name" value="VSR Endonuclease"/>
    <property type="match status" value="1"/>
</dbReference>
<feature type="domain" description="DUF559" evidence="1">
    <location>
        <begin position="11"/>
        <end position="117"/>
    </location>
</feature>
<dbReference type="GO" id="GO:0004519">
    <property type="term" value="F:endonuclease activity"/>
    <property type="evidence" value="ECO:0007669"/>
    <property type="project" value="UniProtKB-KW"/>
</dbReference>
<accession>A0ABX1RWL1</accession>
<evidence type="ECO:0000313" key="3">
    <source>
        <dbReference type="Proteomes" id="UP000746690"/>
    </source>
</evidence>
<keyword evidence="2" id="KW-0255">Endonuclease</keyword>
<dbReference type="Pfam" id="PF04480">
    <property type="entry name" value="DUF559"/>
    <property type="match status" value="1"/>
</dbReference>
<dbReference type="InterPro" id="IPR011335">
    <property type="entry name" value="Restrct_endonuc-II-like"/>
</dbReference>
<dbReference type="CDD" id="cd01038">
    <property type="entry name" value="Endonuclease_DUF559"/>
    <property type="match status" value="1"/>
</dbReference>
<evidence type="ECO:0000313" key="2">
    <source>
        <dbReference type="EMBL" id="NMH86725.1"/>
    </source>
</evidence>
<sequence>MEQQIHSLKHLKEKRAELRQSLTPAEAFLWKHLKAKQFEGRRFTRQHSIKNYIVDFYCFKEKLIIELDGEVHNNEIAQEKDRERTKVLTELGYTVIRFENKMVFENLASVFMEIKENFK</sequence>
<dbReference type="RefSeq" id="WP_169670545.1">
    <property type="nucleotide sequence ID" value="NZ_JABBHF010000002.1"/>
</dbReference>
<keyword evidence="2" id="KW-0540">Nuclease</keyword>
<dbReference type="InterPro" id="IPR007569">
    <property type="entry name" value="DUF559"/>
</dbReference>
<dbReference type="PANTHER" id="PTHR38590:SF1">
    <property type="entry name" value="BLL0828 PROTEIN"/>
    <property type="match status" value="1"/>
</dbReference>
<organism evidence="2 3">
    <name type="scientific">Flavivirga algicola</name>
    <dbReference type="NCBI Taxonomy" id="2729136"/>
    <lineage>
        <taxon>Bacteria</taxon>
        <taxon>Pseudomonadati</taxon>
        <taxon>Bacteroidota</taxon>
        <taxon>Flavobacteriia</taxon>
        <taxon>Flavobacteriales</taxon>
        <taxon>Flavobacteriaceae</taxon>
        <taxon>Flavivirga</taxon>
    </lineage>
</organism>